<dbReference type="KEGG" id="ggr:HKW67_18605"/>
<keyword evidence="3" id="KW-1185">Reference proteome</keyword>
<dbReference type="EMBL" id="CP053085">
    <property type="protein sequence ID" value="QJR37375.1"/>
    <property type="molecule type" value="Genomic_DNA"/>
</dbReference>
<name>A0A6M4IT34_9BACT</name>
<organism evidence="2 3">
    <name type="scientific">Gemmatimonas groenlandica</name>
    <dbReference type="NCBI Taxonomy" id="2732249"/>
    <lineage>
        <taxon>Bacteria</taxon>
        <taxon>Pseudomonadati</taxon>
        <taxon>Gemmatimonadota</taxon>
        <taxon>Gemmatimonadia</taxon>
        <taxon>Gemmatimonadales</taxon>
        <taxon>Gemmatimonadaceae</taxon>
        <taxon>Gemmatimonas</taxon>
    </lineage>
</organism>
<sequence length="193" mass="20874">MTHHSTRWTALLALALGSLTVSSRASAQIAVVSRTAIDDAVHVTFGQLCEDRFVIRNDGTKPVDLEYAVEKGTEHTKLTLGARELVELESKAKEPLELWIGGKLVAKAEKEKRACKDVQGNASVMVAPLEVAATAKDDRNAYARGYPYFDPFMYGGGYGYGGFYGGLGFRPFYTGFVGVPIIVGGPRGGGRRR</sequence>
<proteinExistence type="predicted"/>
<evidence type="ECO:0000313" key="3">
    <source>
        <dbReference type="Proteomes" id="UP000500938"/>
    </source>
</evidence>
<gene>
    <name evidence="2" type="ORF">HKW67_18605</name>
</gene>
<protein>
    <submittedName>
        <fullName evidence="2">Uncharacterized protein</fullName>
    </submittedName>
</protein>
<reference evidence="2 3" key="1">
    <citation type="submission" date="2020-05" db="EMBL/GenBank/DDBJ databases">
        <title>Complete genome sequence of Gemmatimonas greenlandica TET16.</title>
        <authorList>
            <person name="Zeng Y."/>
        </authorList>
    </citation>
    <scope>NUCLEOTIDE SEQUENCE [LARGE SCALE GENOMIC DNA]</scope>
    <source>
        <strain evidence="2 3">TET16</strain>
    </source>
</reference>
<keyword evidence="1" id="KW-0732">Signal</keyword>
<evidence type="ECO:0000313" key="2">
    <source>
        <dbReference type="EMBL" id="QJR37375.1"/>
    </source>
</evidence>
<dbReference type="AlphaFoldDB" id="A0A6M4IT34"/>
<evidence type="ECO:0000256" key="1">
    <source>
        <dbReference type="SAM" id="SignalP"/>
    </source>
</evidence>
<dbReference type="RefSeq" id="WP_171226810.1">
    <property type="nucleotide sequence ID" value="NZ_CP053085.1"/>
</dbReference>
<feature type="signal peptide" evidence="1">
    <location>
        <begin position="1"/>
        <end position="27"/>
    </location>
</feature>
<dbReference type="Proteomes" id="UP000500938">
    <property type="component" value="Chromosome"/>
</dbReference>
<accession>A0A6M4IT34</accession>
<feature type="chain" id="PRO_5026940511" evidence="1">
    <location>
        <begin position="28"/>
        <end position="193"/>
    </location>
</feature>